<dbReference type="EMBL" id="JAXCLW010000001">
    <property type="protein sequence ID" value="MDY0882410.1"/>
    <property type="molecule type" value="Genomic_DNA"/>
</dbReference>
<protein>
    <submittedName>
        <fullName evidence="2">Helix-turn-helix transcriptional regulator</fullName>
    </submittedName>
</protein>
<evidence type="ECO:0000259" key="1">
    <source>
        <dbReference type="SMART" id="SM00530"/>
    </source>
</evidence>
<sequence length="269" mass="30268">MKTPPSSQRHALAAFLRAQRARLSPASFGLSTGSRRRTPGLTREEAAQLSGMSATWYTWIEQGREVSMSPAALARLARAYRLTRAERAYLFDLADKRDPDVHQAGQDADLPEAAAAAIAAVTVPAYLLDRHWQARHWNAAAAALFIGWLDHTAADPQRNLLRYIFLEPRARQMIVDWEDRARRVVAEFRADHSHALDDPQLRGLIGDLRRHSPAFSRLWEEQSVLGREGGNRQFQHPQRGLLLYRQIAFTLANQPDIKLVMLVPVDAAA</sequence>
<accession>A0ABU5E9X8</accession>
<proteinExistence type="predicted"/>
<dbReference type="Pfam" id="PF17765">
    <property type="entry name" value="MLTR_LBD"/>
    <property type="match status" value="1"/>
</dbReference>
<dbReference type="SUPFAM" id="SSF47413">
    <property type="entry name" value="lambda repressor-like DNA-binding domains"/>
    <property type="match status" value="1"/>
</dbReference>
<dbReference type="InterPro" id="IPR010982">
    <property type="entry name" value="Lambda_DNA-bd_dom_sf"/>
</dbReference>
<dbReference type="Proteomes" id="UP001279642">
    <property type="component" value="Unassembled WGS sequence"/>
</dbReference>
<dbReference type="CDD" id="cd00093">
    <property type="entry name" value="HTH_XRE"/>
    <property type="match status" value="1"/>
</dbReference>
<feature type="domain" description="HTH cro/C1-type" evidence="1">
    <location>
        <begin position="15"/>
        <end position="87"/>
    </location>
</feature>
<dbReference type="Pfam" id="PF13560">
    <property type="entry name" value="HTH_31"/>
    <property type="match status" value="1"/>
</dbReference>
<dbReference type="SMART" id="SM00530">
    <property type="entry name" value="HTH_XRE"/>
    <property type="match status" value="1"/>
</dbReference>
<dbReference type="InterPro" id="IPR001387">
    <property type="entry name" value="Cro/C1-type_HTH"/>
</dbReference>
<evidence type="ECO:0000313" key="3">
    <source>
        <dbReference type="Proteomes" id="UP001279642"/>
    </source>
</evidence>
<reference evidence="2 3" key="1">
    <citation type="journal article" date="2016" name="Antonie Van Leeuwenhoek">
        <title>Dongia soli sp. nov., isolated from soil from Dokdo, Korea.</title>
        <authorList>
            <person name="Kim D.U."/>
            <person name="Lee H."/>
            <person name="Kim H."/>
            <person name="Kim S.G."/>
            <person name="Ka J.O."/>
        </authorList>
    </citation>
    <scope>NUCLEOTIDE SEQUENCE [LARGE SCALE GENOMIC DNA]</scope>
    <source>
        <strain evidence="2 3">D78</strain>
    </source>
</reference>
<dbReference type="PANTHER" id="PTHR35010:SF2">
    <property type="entry name" value="BLL4672 PROTEIN"/>
    <property type="match status" value="1"/>
</dbReference>
<evidence type="ECO:0000313" key="2">
    <source>
        <dbReference type="EMBL" id="MDY0882410.1"/>
    </source>
</evidence>
<dbReference type="RefSeq" id="WP_320507433.1">
    <property type="nucleotide sequence ID" value="NZ_JAXCLW010000001.1"/>
</dbReference>
<comment type="caution">
    <text evidence="2">The sequence shown here is derived from an EMBL/GenBank/DDBJ whole genome shotgun (WGS) entry which is preliminary data.</text>
</comment>
<keyword evidence="3" id="KW-1185">Reference proteome</keyword>
<name>A0ABU5E9X8_9PROT</name>
<gene>
    <name evidence="2" type="ORF">SMD27_06125</name>
</gene>
<dbReference type="PANTHER" id="PTHR35010">
    <property type="entry name" value="BLL4672 PROTEIN-RELATED"/>
    <property type="match status" value="1"/>
</dbReference>
<dbReference type="Gene3D" id="3.30.450.180">
    <property type="match status" value="1"/>
</dbReference>
<dbReference type="InterPro" id="IPR041413">
    <property type="entry name" value="MLTR_LBD"/>
</dbReference>
<dbReference type="Gene3D" id="1.10.260.40">
    <property type="entry name" value="lambda repressor-like DNA-binding domains"/>
    <property type="match status" value="1"/>
</dbReference>
<organism evidence="2 3">
    <name type="scientific">Dongia soli</name>
    <dbReference type="NCBI Taxonomy" id="600628"/>
    <lineage>
        <taxon>Bacteria</taxon>
        <taxon>Pseudomonadati</taxon>
        <taxon>Pseudomonadota</taxon>
        <taxon>Alphaproteobacteria</taxon>
        <taxon>Rhodospirillales</taxon>
        <taxon>Dongiaceae</taxon>
        <taxon>Dongia</taxon>
    </lineage>
</organism>